<comment type="caution">
    <text evidence="3">The sequence shown here is derived from an EMBL/GenBank/DDBJ whole genome shotgun (WGS) entry which is preliminary data.</text>
</comment>
<feature type="domain" description="Alpha/beta hydrolase fold-3" evidence="2">
    <location>
        <begin position="62"/>
        <end position="268"/>
    </location>
</feature>
<dbReference type="Proteomes" id="UP000377595">
    <property type="component" value="Unassembled WGS sequence"/>
</dbReference>
<proteinExistence type="predicted"/>
<gene>
    <name evidence="3" type="primary">aes</name>
    <name evidence="3" type="ORF">Aple_090560</name>
</gene>
<evidence type="ECO:0000259" key="2">
    <source>
        <dbReference type="Pfam" id="PF07859"/>
    </source>
</evidence>
<protein>
    <submittedName>
        <fullName evidence="3">Esterase</fullName>
    </submittedName>
</protein>
<dbReference type="PANTHER" id="PTHR48081:SF8">
    <property type="entry name" value="ALPHA_BETA HYDROLASE FOLD-3 DOMAIN-CONTAINING PROTEIN-RELATED"/>
    <property type="match status" value="1"/>
</dbReference>
<name>A0A5M3XYE5_9ACTN</name>
<dbReference type="EMBL" id="BLAF01000080">
    <property type="protein sequence ID" value="GES26157.1"/>
    <property type="molecule type" value="Genomic_DNA"/>
</dbReference>
<dbReference type="InterPro" id="IPR050300">
    <property type="entry name" value="GDXG_lipolytic_enzyme"/>
</dbReference>
<accession>A0A5M3XYE5</accession>
<organism evidence="3 4">
    <name type="scientific">Acrocarpospora pleiomorpha</name>
    <dbReference type="NCBI Taxonomy" id="90975"/>
    <lineage>
        <taxon>Bacteria</taxon>
        <taxon>Bacillati</taxon>
        <taxon>Actinomycetota</taxon>
        <taxon>Actinomycetes</taxon>
        <taxon>Streptosporangiales</taxon>
        <taxon>Streptosporangiaceae</taxon>
        <taxon>Acrocarpospora</taxon>
    </lineage>
</organism>
<dbReference type="AlphaFoldDB" id="A0A5M3XYE5"/>
<dbReference type="SUPFAM" id="SSF53474">
    <property type="entry name" value="alpha/beta-Hydrolases"/>
    <property type="match status" value="1"/>
</dbReference>
<dbReference type="PANTHER" id="PTHR48081">
    <property type="entry name" value="AB HYDROLASE SUPERFAMILY PROTEIN C4A8.06C"/>
    <property type="match status" value="1"/>
</dbReference>
<keyword evidence="1" id="KW-0378">Hydrolase</keyword>
<evidence type="ECO:0000313" key="3">
    <source>
        <dbReference type="EMBL" id="GES26157.1"/>
    </source>
</evidence>
<dbReference type="InterPro" id="IPR029058">
    <property type="entry name" value="AB_hydrolase_fold"/>
</dbReference>
<dbReference type="Gene3D" id="3.40.50.1820">
    <property type="entry name" value="alpha/beta hydrolase"/>
    <property type="match status" value="1"/>
</dbReference>
<dbReference type="GO" id="GO:0016787">
    <property type="term" value="F:hydrolase activity"/>
    <property type="evidence" value="ECO:0007669"/>
    <property type="project" value="UniProtKB-KW"/>
</dbReference>
<sequence length="301" mass="32062">MSHPSATDRPAKSAEAAYGRLVQKPPVDVAVTSLRIPRTDEGGNIEARVYRPAGPDKARAALVYFHGGGWWQGSLETSHSHCAHLAKLADAVVISVAYRLIPEHPFPANLRDCYTAFRWAAEHAGDLGVDPSLIAVGGTSSGANLAAAVALRARDEDGPAIALQLLEIPVLDITASPQAPADAPPWYHVMIDQARQTFDRYAGSGARPEDPLVSPLLAESLHGLPPTVILANELDVVVDHAVRYADRLREAAVPVTLTVYPGLAHGMQAFTRILPVGRRFRAEAARALSALSLTDVRPGAV</sequence>
<evidence type="ECO:0000313" key="4">
    <source>
        <dbReference type="Proteomes" id="UP000377595"/>
    </source>
</evidence>
<dbReference type="InterPro" id="IPR013094">
    <property type="entry name" value="AB_hydrolase_3"/>
</dbReference>
<dbReference type="Pfam" id="PF07859">
    <property type="entry name" value="Abhydrolase_3"/>
    <property type="match status" value="1"/>
</dbReference>
<reference evidence="3 4" key="1">
    <citation type="submission" date="2019-10" db="EMBL/GenBank/DDBJ databases">
        <title>Whole genome shotgun sequence of Acrocarpospora pleiomorpha NBRC 16267.</title>
        <authorList>
            <person name="Ichikawa N."/>
            <person name="Kimura A."/>
            <person name="Kitahashi Y."/>
            <person name="Komaki H."/>
            <person name="Oguchi A."/>
        </authorList>
    </citation>
    <scope>NUCLEOTIDE SEQUENCE [LARGE SCALE GENOMIC DNA]</scope>
    <source>
        <strain evidence="3 4">NBRC 16267</strain>
    </source>
</reference>
<keyword evidence="4" id="KW-1185">Reference proteome</keyword>
<evidence type="ECO:0000256" key="1">
    <source>
        <dbReference type="ARBA" id="ARBA00022801"/>
    </source>
</evidence>